<dbReference type="EMBL" id="BMAV01015810">
    <property type="protein sequence ID" value="GFY66055.1"/>
    <property type="molecule type" value="Genomic_DNA"/>
</dbReference>
<organism evidence="1 2">
    <name type="scientific">Trichonephila inaurata madagascariensis</name>
    <dbReference type="NCBI Taxonomy" id="2747483"/>
    <lineage>
        <taxon>Eukaryota</taxon>
        <taxon>Metazoa</taxon>
        <taxon>Ecdysozoa</taxon>
        <taxon>Arthropoda</taxon>
        <taxon>Chelicerata</taxon>
        <taxon>Arachnida</taxon>
        <taxon>Araneae</taxon>
        <taxon>Araneomorphae</taxon>
        <taxon>Entelegynae</taxon>
        <taxon>Araneoidea</taxon>
        <taxon>Nephilidae</taxon>
        <taxon>Trichonephila</taxon>
        <taxon>Trichonephila inaurata</taxon>
    </lineage>
</organism>
<evidence type="ECO:0000313" key="1">
    <source>
        <dbReference type="EMBL" id="GFY66055.1"/>
    </source>
</evidence>
<sequence length="77" mass="8858">MATPLGNLLWILGKLPSVHKKLHNVQVSPTALDKLCIFLKWLQIWTNPSGEILHRSRCFFDAVHVLKFSALNNDHER</sequence>
<proteinExistence type="predicted"/>
<protein>
    <submittedName>
        <fullName evidence="1">Uncharacterized protein</fullName>
    </submittedName>
</protein>
<dbReference type="Proteomes" id="UP000886998">
    <property type="component" value="Unassembled WGS sequence"/>
</dbReference>
<accession>A0A8X6Y4S9</accession>
<name>A0A8X6Y4S9_9ARAC</name>
<dbReference type="AlphaFoldDB" id="A0A8X6Y4S9"/>
<comment type="caution">
    <text evidence="1">The sequence shown here is derived from an EMBL/GenBank/DDBJ whole genome shotgun (WGS) entry which is preliminary data.</text>
</comment>
<gene>
    <name evidence="1" type="ORF">TNIN_394001</name>
</gene>
<keyword evidence="2" id="KW-1185">Reference proteome</keyword>
<reference evidence="1" key="1">
    <citation type="submission" date="2020-08" db="EMBL/GenBank/DDBJ databases">
        <title>Multicomponent nature underlies the extraordinary mechanical properties of spider dragline silk.</title>
        <authorList>
            <person name="Kono N."/>
            <person name="Nakamura H."/>
            <person name="Mori M."/>
            <person name="Yoshida Y."/>
            <person name="Ohtoshi R."/>
            <person name="Malay A.D."/>
            <person name="Moran D.A.P."/>
            <person name="Tomita M."/>
            <person name="Numata K."/>
            <person name="Arakawa K."/>
        </authorList>
    </citation>
    <scope>NUCLEOTIDE SEQUENCE</scope>
</reference>
<evidence type="ECO:0000313" key="2">
    <source>
        <dbReference type="Proteomes" id="UP000886998"/>
    </source>
</evidence>